<dbReference type="Proteomes" id="UP000030151">
    <property type="component" value="Unassembled WGS sequence"/>
</dbReference>
<feature type="chain" id="PRO_5001980755" evidence="2">
    <location>
        <begin position="19"/>
        <end position="588"/>
    </location>
</feature>
<dbReference type="EMBL" id="JELW01000033">
    <property type="protein sequence ID" value="EXU97803.1"/>
    <property type="molecule type" value="Genomic_DNA"/>
</dbReference>
<dbReference type="PANTHER" id="PTHR22935">
    <property type="entry name" value="PENICILLIN-BINDING PROTEIN"/>
    <property type="match status" value="1"/>
</dbReference>
<evidence type="ECO:0000256" key="1">
    <source>
        <dbReference type="ARBA" id="ARBA00038473"/>
    </source>
</evidence>
<comment type="similarity">
    <text evidence="1">Belongs to the beta-lactamase family.</text>
</comment>
<feature type="signal peptide" evidence="2">
    <location>
        <begin position="1"/>
        <end position="18"/>
    </location>
</feature>
<organism evidence="5 6">
    <name type="scientific">Metarhizium robertsii</name>
    <dbReference type="NCBI Taxonomy" id="568076"/>
    <lineage>
        <taxon>Eukaryota</taxon>
        <taxon>Fungi</taxon>
        <taxon>Dikarya</taxon>
        <taxon>Ascomycota</taxon>
        <taxon>Pezizomycotina</taxon>
        <taxon>Sordariomycetes</taxon>
        <taxon>Hypocreomycetidae</taxon>
        <taxon>Hypocreales</taxon>
        <taxon>Clavicipitaceae</taxon>
        <taxon>Metarhizium</taxon>
    </lineage>
</organism>
<dbReference type="OrthoDB" id="10250282at2759"/>
<dbReference type="eggNOG" id="ENOG502SJKK">
    <property type="taxonomic scope" value="Eukaryota"/>
</dbReference>
<dbReference type="InterPro" id="IPR001466">
    <property type="entry name" value="Beta-lactam-related"/>
</dbReference>
<reference evidence="5 6" key="1">
    <citation type="submission" date="2014-02" db="EMBL/GenBank/DDBJ databases">
        <title>The genome sequence of the entomopathogenic fungus Metarhizium robertsii ARSEF 2575.</title>
        <authorList>
            <person name="Giuliano Garisto Donzelli B."/>
            <person name="Roe B.A."/>
            <person name="Macmil S.L."/>
            <person name="Krasnoff S.B."/>
            <person name="Gibson D.M."/>
        </authorList>
    </citation>
    <scope>NUCLEOTIDE SEQUENCE [LARGE SCALE GENOMIC DNA]</scope>
    <source>
        <strain evidence="5 6">ARSEF 2575</strain>
    </source>
</reference>
<dbReference type="SUPFAM" id="SSF56601">
    <property type="entry name" value="beta-lactamase/transpeptidase-like"/>
    <property type="match status" value="1"/>
</dbReference>
<comment type="caution">
    <text evidence="5">The sequence shown here is derived from an EMBL/GenBank/DDBJ whole genome shotgun (WGS) entry which is preliminary data.</text>
</comment>
<dbReference type="InterPro" id="IPR051478">
    <property type="entry name" value="Beta-lactamase-like_AB/R"/>
</dbReference>
<evidence type="ECO:0000256" key="2">
    <source>
        <dbReference type="SAM" id="SignalP"/>
    </source>
</evidence>
<dbReference type="Pfam" id="PF26335">
    <property type="entry name" value="ARB_00930_C"/>
    <property type="match status" value="1"/>
</dbReference>
<evidence type="ECO:0000313" key="5">
    <source>
        <dbReference type="EMBL" id="EXU97803.1"/>
    </source>
</evidence>
<gene>
    <name evidence="5" type="ORF">X797_009187</name>
</gene>
<protein>
    <submittedName>
        <fullName evidence="5">Beta-lactamase superfamily protein</fullName>
    </submittedName>
</protein>
<dbReference type="Pfam" id="PF00144">
    <property type="entry name" value="Beta-lactamase"/>
    <property type="match status" value="1"/>
</dbReference>
<dbReference type="InterPro" id="IPR012338">
    <property type="entry name" value="Beta-lactam/transpept-like"/>
</dbReference>
<name>A0A0A1UQ92_9HYPO</name>
<accession>A0A0A1UQ92</accession>
<dbReference type="PANTHER" id="PTHR22935:SF95">
    <property type="entry name" value="BETA-LACTAMASE-LIKE 1-RELATED"/>
    <property type="match status" value="1"/>
</dbReference>
<proteinExistence type="inferred from homology"/>
<evidence type="ECO:0000259" key="3">
    <source>
        <dbReference type="Pfam" id="PF00144"/>
    </source>
</evidence>
<dbReference type="Gene3D" id="3.40.710.10">
    <property type="entry name" value="DD-peptidase/beta-lactamase superfamily"/>
    <property type="match status" value="1"/>
</dbReference>
<sequence>MLLYLCFFSLSCLTSATAVFDQKVLGQAYPFPENLGSAHAVRTASSYISHELQNALHTGLSKFGNITGKTNSLSATMISAQDSQPFLDFHYSAANLNVSGGSTNRVTGNSVYRIGSISKLFTVYSLLLNGGEKIWDMPVTNYLPELRKAVSQMGANSAIDHVQWDKVTIGALASQLAGIGRDVNNADMASQPFPHQAAGLPELSLDEIPTCAGNNTQPPCTRREFFDVLLKRRPVSLPFNTPTYSNAAYRLLGYVVEAVTGTSYTEAVAKSVFQPLGLQNTSTSSPGGTGVGVIPPGNSGWGRPLGDEVSTGGLYSTSRDLAQFGRALLNHRQLSPLQTRRWMKPHAHTASPFFSVGAPWEIWRTRSQISSGYTIDLYTKSGSDDQYQALLILVPDYNIVASFLCAGPNAGPAINMAAEVALQSILPVLDRVSQSQAFHRFGGRYVSSDAKNSSLLLTTDHQGPGLLVKEWLSNGVNIQEAAQAYSDGTGGGTIKSIRLYPFITNTEDASSTGSSGTQASFRAILETEPVNYDPGVLRILNADAGQWGRIDQLMYGEIAVDDFIFQLDGHGIATAVQPRVMRDTLKRV</sequence>
<feature type="domain" description="Beta-lactamase-related" evidence="3">
    <location>
        <begin position="102"/>
        <end position="414"/>
    </location>
</feature>
<keyword evidence="2" id="KW-0732">Signal</keyword>
<dbReference type="InterPro" id="IPR058664">
    <property type="entry name" value="ARB_00930-like_C"/>
</dbReference>
<dbReference type="AlphaFoldDB" id="A0A0A1UQ92"/>
<dbReference type="HOGENOM" id="CLU_019706_0_0_1"/>
<evidence type="ECO:0000313" key="6">
    <source>
        <dbReference type="Proteomes" id="UP000030151"/>
    </source>
</evidence>
<feature type="domain" description="Beta-lactamase-like ARB-00930-like C-terminal" evidence="4">
    <location>
        <begin position="434"/>
        <end position="588"/>
    </location>
</feature>
<evidence type="ECO:0000259" key="4">
    <source>
        <dbReference type="Pfam" id="PF26335"/>
    </source>
</evidence>